<gene>
    <name evidence="2" type="ORF">B0I36DRAFT_329043</name>
</gene>
<name>A0A9P8XYY9_9PEZI</name>
<reference evidence="2" key="1">
    <citation type="journal article" date="2021" name="Nat. Commun.">
        <title>Genetic determinants of endophytism in the Arabidopsis root mycobiome.</title>
        <authorList>
            <person name="Mesny F."/>
            <person name="Miyauchi S."/>
            <person name="Thiergart T."/>
            <person name="Pickel B."/>
            <person name="Atanasova L."/>
            <person name="Karlsson M."/>
            <person name="Huettel B."/>
            <person name="Barry K.W."/>
            <person name="Haridas S."/>
            <person name="Chen C."/>
            <person name="Bauer D."/>
            <person name="Andreopoulos W."/>
            <person name="Pangilinan J."/>
            <person name="LaButti K."/>
            <person name="Riley R."/>
            <person name="Lipzen A."/>
            <person name="Clum A."/>
            <person name="Drula E."/>
            <person name="Henrissat B."/>
            <person name="Kohler A."/>
            <person name="Grigoriev I.V."/>
            <person name="Martin F.M."/>
            <person name="Hacquard S."/>
        </authorList>
    </citation>
    <scope>NUCLEOTIDE SEQUENCE</scope>
    <source>
        <strain evidence="2">MPI-CAGE-CH-0230</strain>
    </source>
</reference>
<evidence type="ECO:0000313" key="3">
    <source>
        <dbReference type="Proteomes" id="UP000756346"/>
    </source>
</evidence>
<evidence type="ECO:0000313" key="2">
    <source>
        <dbReference type="EMBL" id="KAH7025744.1"/>
    </source>
</evidence>
<keyword evidence="3" id="KW-1185">Reference proteome</keyword>
<feature type="region of interest" description="Disordered" evidence="1">
    <location>
        <begin position="19"/>
        <end position="87"/>
    </location>
</feature>
<proteinExistence type="predicted"/>
<dbReference type="GeneID" id="70184214"/>
<evidence type="ECO:0000256" key="1">
    <source>
        <dbReference type="SAM" id="MobiDB-lite"/>
    </source>
</evidence>
<accession>A0A9P8XYY9</accession>
<dbReference type="Proteomes" id="UP000756346">
    <property type="component" value="Unassembled WGS sequence"/>
</dbReference>
<feature type="compositionally biased region" description="Polar residues" evidence="1">
    <location>
        <begin position="78"/>
        <end position="87"/>
    </location>
</feature>
<sequence>MKPTFNLSVCSSLAPEVSCSSSLRTAHVSRNRSQTDEDGEHPELDGSGYLVSPLQNDTMAAPCGSPGGRAAPSKPGGVSTSGKHAAL</sequence>
<comment type="caution">
    <text evidence="2">The sequence shown here is derived from an EMBL/GenBank/DDBJ whole genome shotgun (WGS) entry which is preliminary data.</text>
</comment>
<dbReference type="EMBL" id="JAGTJQ010000008">
    <property type="protein sequence ID" value="KAH7025744.1"/>
    <property type="molecule type" value="Genomic_DNA"/>
</dbReference>
<organism evidence="2 3">
    <name type="scientific">Microdochium trichocladiopsis</name>
    <dbReference type="NCBI Taxonomy" id="1682393"/>
    <lineage>
        <taxon>Eukaryota</taxon>
        <taxon>Fungi</taxon>
        <taxon>Dikarya</taxon>
        <taxon>Ascomycota</taxon>
        <taxon>Pezizomycotina</taxon>
        <taxon>Sordariomycetes</taxon>
        <taxon>Xylariomycetidae</taxon>
        <taxon>Xylariales</taxon>
        <taxon>Microdochiaceae</taxon>
        <taxon>Microdochium</taxon>
    </lineage>
</organism>
<protein>
    <submittedName>
        <fullName evidence="2">Uncharacterized protein</fullName>
    </submittedName>
</protein>
<dbReference type="RefSeq" id="XP_046008961.1">
    <property type="nucleotide sequence ID" value="XM_046154668.1"/>
</dbReference>
<dbReference type="AlphaFoldDB" id="A0A9P8XYY9"/>